<feature type="chain" id="PRO_5002434800" evidence="2">
    <location>
        <begin position="19"/>
        <end position="74"/>
    </location>
</feature>
<reference evidence="3" key="1">
    <citation type="submission" date="2014-11" db="EMBL/GenBank/DDBJ databases">
        <authorList>
            <person name="Amaro Gonzalez C."/>
        </authorList>
    </citation>
    <scope>NUCLEOTIDE SEQUENCE</scope>
</reference>
<name>A0A0E9WG43_ANGAN</name>
<proteinExistence type="predicted"/>
<keyword evidence="1" id="KW-1133">Transmembrane helix</keyword>
<reference evidence="3" key="2">
    <citation type="journal article" date="2015" name="Fish Shellfish Immunol.">
        <title>Early steps in the European eel (Anguilla anguilla)-Vibrio vulnificus interaction in the gills: Role of the RtxA13 toxin.</title>
        <authorList>
            <person name="Callol A."/>
            <person name="Pajuelo D."/>
            <person name="Ebbesson L."/>
            <person name="Teles M."/>
            <person name="MacKenzie S."/>
            <person name="Amaro C."/>
        </authorList>
    </citation>
    <scope>NUCLEOTIDE SEQUENCE</scope>
</reference>
<evidence type="ECO:0000256" key="2">
    <source>
        <dbReference type="SAM" id="SignalP"/>
    </source>
</evidence>
<feature type="transmembrane region" description="Helical" evidence="1">
    <location>
        <begin position="28"/>
        <end position="56"/>
    </location>
</feature>
<accession>A0A0E9WG43</accession>
<dbReference type="EMBL" id="GBXM01019260">
    <property type="protein sequence ID" value="JAH89317.1"/>
    <property type="molecule type" value="Transcribed_RNA"/>
</dbReference>
<organism evidence="3">
    <name type="scientific">Anguilla anguilla</name>
    <name type="common">European freshwater eel</name>
    <name type="synonym">Muraena anguilla</name>
    <dbReference type="NCBI Taxonomy" id="7936"/>
    <lineage>
        <taxon>Eukaryota</taxon>
        <taxon>Metazoa</taxon>
        <taxon>Chordata</taxon>
        <taxon>Craniata</taxon>
        <taxon>Vertebrata</taxon>
        <taxon>Euteleostomi</taxon>
        <taxon>Actinopterygii</taxon>
        <taxon>Neopterygii</taxon>
        <taxon>Teleostei</taxon>
        <taxon>Anguilliformes</taxon>
        <taxon>Anguillidae</taxon>
        <taxon>Anguilla</taxon>
    </lineage>
</organism>
<dbReference type="AlphaFoldDB" id="A0A0E9WG43"/>
<feature type="signal peptide" evidence="2">
    <location>
        <begin position="1"/>
        <end position="18"/>
    </location>
</feature>
<keyword evidence="1" id="KW-0812">Transmembrane</keyword>
<evidence type="ECO:0000256" key="1">
    <source>
        <dbReference type="SAM" id="Phobius"/>
    </source>
</evidence>
<protein>
    <submittedName>
        <fullName evidence="3">Uncharacterized protein</fullName>
    </submittedName>
</protein>
<keyword evidence="2" id="KW-0732">Signal</keyword>
<evidence type="ECO:0000313" key="3">
    <source>
        <dbReference type="EMBL" id="JAH89317.1"/>
    </source>
</evidence>
<keyword evidence="1" id="KW-0472">Membrane</keyword>
<sequence>MSIFFCVHFLCGVGVSSGVKFVFHIFVEMSTLCFCFCFLISLCSYETLCFFVVVVFKGGFNKVFCNLYMGCKVL</sequence>